<dbReference type="Proteomes" id="UP000053760">
    <property type="component" value="Unassembled WGS sequence"/>
</dbReference>
<evidence type="ECO:0000313" key="1">
    <source>
        <dbReference type="EMBL" id="KFO70057.1"/>
    </source>
</evidence>
<sequence>MAPMIEHLSGYKHRRAYISTQFPAKMKRKTTDVKECKVSFLRRIAGELEKTEGLKMYKVIGSELSHDEFPGRKSIPKHYTPYGKSTGNPTWSQGFLSQYEECSADASVTPANQTDDGSSSYGLRSNAFAMMSALRDSFALQTGSPASCISEWLRQFSQS</sequence>
<dbReference type="EMBL" id="KL447126">
    <property type="protein sequence ID" value="KFO70057.1"/>
    <property type="molecule type" value="Genomic_DNA"/>
</dbReference>
<protein>
    <submittedName>
        <fullName evidence="1">Uncharacterized protein</fullName>
    </submittedName>
</protein>
<reference evidence="1 2" key="1">
    <citation type="submission" date="2014-04" db="EMBL/GenBank/DDBJ databases">
        <title>Genome evolution of avian class.</title>
        <authorList>
            <person name="Zhang G."/>
            <person name="Li C."/>
        </authorList>
    </citation>
    <scope>NUCLEOTIDE SEQUENCE [LARGE SCALE GENOMIC DNA]</scope>
    <source>
        <strain evidence="1">BGI_N303</strain>
    </source>
</reference>
<gene>
    <name evidence="1" type="ORF">N303_02462</name>
</gene>
<feature type="non-terminal residue" evidence="1">
    <location>
        <position position="159"/>
    </location>
</feature>
<evidence type="ECO:0000313" key="2">
    <source>
        <dbReference type="Proteomes" id="UP000053760"/>
    </source>
</evidence>
<proteinExistence type="predicted"/>
<keyword evidence="2" id="KW-1185">Reference proteome</keyword>
<dbReference type="AlphaFoldDB" id="A0A091G780"/>
<dbReference type="STRING" id="55661.A0A091G780"/>
<name>A0A091G780_CUCCA</name>
<organism evidence="1 2">
    <name type="scientific">Cuculus canorus</name>
    <name type="common">Common cuckoo</name>
    <dbReference type="NCBI Taxonomy" id="55661"/>
    <lineage>
        <taxon>Eukaryota</taxon>
        <taxon>Metazoa</taxon>
        <taxon>Chordata</taxon>
        <taxon>Craniata</taxon>
        <taxon>Vertebrata</taxon>
        <taxon>Euteleostomi</taxon>
        <taxon>Archelosauria</taxon>
        <taxon>Archosauria</taxon>
        <taxon>Dinosauria</taxon>
        <taxon>Saurischia</taxon>
        <taxon>Theropoda</taxon>
        <taxon>Coelurosauria</taxon>
        <taxon>Aves</taxon>
        <taxon>Neognathae</taxon>
        <taxon>Neoaves</taxon>
        <taxon>Otidimorphae</taxon>
        <taxon>Cuculiformes</taxon>
        <taxon>Cuculidae</taxon>
        <taxon>Cuculus</taxon>
    </lineage>
</organism>
<accession>A0A091G780</accession>